<sequence length="191" mass="21283">MRRTTVFFIVLGVVSLWAWAQQGGFFQNYPGGASKSVYKITQEKSDYPILLTMEIQPVSADTFTVRTTNEVTGTRTDLERGVLEGLARAQLEVNSESLTALRKFLADIQPNTVYVLPNGARFEAGARDKIAGVDVIRGVLTDPKKPNQRTLVALTLHKAVPFPPLLQIDERRGLVFVTVFTLELLEFSMRP</sequence>
<reference evidence="1" key="2">
    <citation type="journal article" date="2012" name="PLoS ONE">
        <title>A Deeply Branching Thermophilic Bacterium with an Ancient Acetyl-CoA Pathway Dominates a Subsurface Ecosystem.</title>
        <authorList>
            <person name="Takami H."/>
            <person name="Noguchi H."/>
            <person name="Takaki Y."/>
            <person name="Uchiyama I."/>
            <person name="Toyoda A."/>
            <person name="Nishi S."/>
            <person name="Chee G.-J."/>
            <person name="Arai W."/>
            <person name="Nunoura T."/>
            <person name="Itoh T."/>
            <person name="Hattori M."/>
            <person name="Takai K."/>
        </authorList>
    </citation>
    <scope>NUCLEOTIDE SEQUENCE</scope>
</reference>
<organism evidence="1">
    <name type="scientific">uncultured Acetothermia bacterium</name>
    <dbReference type="NCBI Taxonomy" id="236499"/>
    <lineage>
        <taxon>Bacteria</taxon>
        <taxon>Candidatus Bipolaricaulota</taxon>
        <taxon>environmental samples</taxon>
    </lineage>
</organism>
<name>H5S8A5_9BACT</name>
<evidence type="ECO:0000313" key="1">
    <source>
        <dbReference type="EMBL" id="BAL52391.1"/>
    </source>
</evidence>
<proteinExistence type="predicted"/>
<reference evidence="1" key="1">
    <citation type="journal article" date="2005" name="Environ. Microbiol.">
        <title>Genetic and functional properties of uncultivated thermophilic crenarchaeotes from a subsurface gold mine as revealed by analysis of genome fragments.</title>
        <authorList>
            <person name="Nunoura T."/>
            <person name="Hirayama H."/>
            <person name="Takami H."/>
            <person name="Oida H."/>
            <person name="Nishi S."/>
            <person name="Shimamura S."/>
            <person name="Suzuki Y."/>
            <person name="Inagaki F."/>
            <person name="Takai K."/>
            <person name="Nealson K.H."/>
            <person name="Horikoshi K."/>
        </authorList>
    </citation>
    <scope>NUCLEOTIDE SEQUENCE</scope>
</reference>
<protein>
    <submittedName>
        <fullName evidence="1">Uncharacterized protein</fullName>
    </submittedName>
</protein>
<dbReference type="AlphaFoldDB" id="H5S8A5"/>
<gene>
    <name evidence="1" type="ORF">HGMM_F01C04C11</name>
</gene>
<dbReference type="EMBL" id="AP011627">
    <property type="protein sequence ID" value="BAL52391.1"/>
    <property type="molecule type" value="Genomic_DNA"/>
</dbReference>
<accession>H5S8A5</accession>